<dbReference type="PANTHER" id="PTHR33371:SF4">
    <property type="entry name" value="INTERMEMBRANE PHOSPHOLIPID TRANSPORT SYSTEM BINDING PROTEIN MLAD"/>
    <property type="match status" value="1"/>
</dbReference>
<proteinExistence type="predicted"/>
<organism evidence="4 5">
    <name type="scientific">Williamsia serinedens</name>
    <dbReference type="NCBI Taxonomy" id="391736"/>
    <lineage>
        <taxon>Bacteria</taxon>
        <taxon>Bacillati</taxon>
        <taxon>Actinomycetota</taxon>
        <taxon>Actinomycetes</taxon>
        <taxon>Mycobacteriales</taxon>
        <taxon>Nocardiaceae</taxon>
        <taxon>Williamsia</taxon>
    </lineage>
</organism>
<accession>A0ABT1H570</accession>
<dbReference type="RefSeq" id="WP_253655312.1">
    <property type="nucleotide sequence ID" value="NZ_BAAAOE010000001.1"/>
</dbReference>
<gene>
    <name evidence="4" type="ORF">LX12_002932</name>
</gene>
<dbReference type="InterPro" id="IPR052336">
    <property type="entry name" value="MlaD_Phospholipid_Transporter"/>
</dbReference>
<dbReference type="PANTHER" id="PTHR33371">
    <property type="entry name" value="INTERMEMBRANE PHOSPHOLIPID TRANSPORT SYSTEM BINDING PROTEIN MLAD-RELATED"/>
    <property type="match status" value="1"/>
</dbReference>
<feature type="domain" description="Mammalian cell entry C-terminal" evidence="3">
    <location>
        <begin position="124"/>
        <end position="300"/>
    </location>
</feature>
<dbReference type="InterPro" id="IPR024516">
    <property type="entry name" value="Mce_C"/>
</dbReference>
<keyword evidence="1" id="KW-0812">Transmembrane</keyword>
<dbReference type="Pfam" id="PF11887">
    <property type="entry name" value="Mce4_CUP1"/>
    <property type="match status" value="1"/>
</dbReference>
<evidence type="ECO:0000313" key="4">
    <source>
        <dbReference type="EMBL" id="MCP2161733.1"/>
    </source>
</evidence>
<dbReference type="Pfam" id="PF02470">
    <property type="entry name" value="MlaD"/>
    <property type="match status" value="1"/>
</dbReference>
<dbReference type="EMBL" id="JAMTCG010000005">
    <property type="protein sequence ID" value="MCP2161733.1"/>
    <property type="molecule type" value="Genomic_DNA"/>
</dbReference>
<keyword evidence="1" id="KW-0472">Membrane</keyword>
<keyword evidence="5" id="KW-1185">Reference proteome</keyword>
<dbReference type="Proteomes" id="UP001205740">
    <property type="component" value="Unassembled WGS sequence"/>
</dbReference>
<protein>
    <submittedName>
        <fullName evidence="4">Phospholipid/cholesterol/gamma-HCH transport system substrate-binding protein</fullName>
    </submittedName>
</protein>
<dbReference type="NCBIfam" id="TIGR00996">
    <property type="entry name" value="Mtu_fam_mce"/>
    <property type="match status" value="1"/>
</dbReference>
<sequence>MTFSVQNLSPANLGRRFWVGLIATLVIIVVVIAGYMAYERVTYKTYTAYFTEVNGLYAGDPVKVIGVDVGSVASITPRSDDVKVEFHVDRGVRVPADATAVIVAQSLVSGRFIQLNPVYDTGPEMKAGSSIPMNRTAVPVEWDQIKAQLTKLSEAVGPDGADPGSVARLVDTADKNLDGNGAAIGNSVRELSALTKTLADNRGDLFATIRNLQTLTGALSRSHDEIVQFNGRIASVSQVLADNTRNLDGALTNLDTALGDLKTFIDTNGRRLTESVARLADTTDILARKDDQIRGLLHSAPTQLSNFYNIYNPMTASLSGIFGLGQFANLVNLLCGTIAGNDRPGTSPRDVEKCVDVLGPLISTISVNYPPFLSNPVTGRNAFPGQVTYQNASTEARAKQGIVDQDAATRRAFGGNVGLAGLLVPFGGQG</sequence>
<name>A0ABT1H570_9NOCA</name>
<evidence type="ECO:0000259" key="2">
    <source>
        <dbReference type="Pfam" id="PF02470"/>
    </source>
</evidence>
<feature type="domain" description="Mce/MlaD" evidence="2">
    <location>
        <begin position="43"/>
        <end position="117"/>
    </location>
</feature>
<reference evidence="4 5" key="1">
    <citation type="submission" date="2022-06" db="EMBL/GenBank/DDBJ databases">
        <title>Genomic Encyclopedia of Archaeal and Bacterial Type Strains, Phase II (KMG-II): from individual species to whole genera.</title>
        <authorList>
            <person name="Goeker M."/>
        </authorList>
    </citation>
    <scope>NUCLEOTIDE SEQUENCE [LARGE SCALE GENOMIC DNA]</scope>
    <source>
        <strain evidence="4 5">DSM 45037</strain>
    </source>
</reference>
<evidence type="ECO:0000256" key="1">
    <source>
        <dbReference type="SAM" id="Phobius"/>
    </source>
</evidence>
<evidence type="ECO:0000259" key="3">
    <source>
        <dbReference type="Pfam" id="PF11887"/>
    </source>
</evidence>
<feature type="transmembrane region" description="Helical" evidence="1">
    <location>
        <begin position="17"/>
        <end position="38"/>
    </location>
</feature>
<dbReference type="InterPro" id="IPR003399">
    <property type="entry name" value="Mce/MlaD"/>
</dbReference>
<comment type="caution">
    <text evidence="4">The sequence shown here is derived from an EMBL/GenBank/DDBJ whole genome shotgun (WGS) entry which is preliminary data.</text>
</comment>
<evidence type="ECO:0000313" key="5">
    <source>
        <dbReference type="Proteomes" id="UP001205740"/>
    </source>
</evidence>
<dbReference type="InterPro" id="IPR005693">
    <property type="entry name" value="Mce"/>
</dbReference>
<keyword evidence="1" id="KW-1133">Transmembrane helix</keyword>